<reference evidence="9 10" key="1">
    <citation type="submission" date="2021-04" db="EMBL/GenBank/DDBJ databases">
        <title>Chitinophaga sp. nov., isolated from the rhizosphere soil.</title>
        <authorList>
            <person name="He S."/>
        </authorList>
    </citation>
    <scope>NUCLEOTIDE SEQUENCE [LARGE SCALE GENOMIC DNA]</scope>
    <source>
        <strain evidence="9 10">2R12</strain>
    </source>
</reference>
<feature type="transmembrane region" description="Helical" evidence="6">
    <location>
        <begin position="103"/>
        <end position="120"/>
    </location>
</feature>
<dbReference type="SUPFAM" id="SSF55874">
    <property type="entry name" value="ATPase domain of HSP90 chaperone/DNA topoisomerase II/histidine kinase"/>
    <property type="match status" value="1"/>
</dbReference>
<dbReference type="InterPro" id="IPR011006">
    <property type="entry name" value="CheY-like_superfamily"/>
</dbReference>
<evidence type="ECO:0000256" key="1">
    <source>
        <dbReference type="ARBA" id="ARBA00000085"/>
    </source>
</evidence>
<evidence type="ECO:0000313" key="9">
    <source>
        <dbReference type="EMBL" id="MBS0027262.1"/>
    </source>
</evidence>
<dbReference type="CDD" id="cd00156">
    <property type="entry name" value="REC"/>
    <property type="match status" value="1"/>
</dbReference>
<sequence length="581" mass="64874">MSYSLKSIRHIGTSGVSETQKKIILIVNTISIITSLLALTAGTFLFMLTGKAAIGIAAYAEVGMFSSIIVMNHFKKYGVARIAIHIFQNATVLYFGLLFGKHVDVKLMIVFLGIIPLLLFTDKHVKITCSIITCMTLFILEYNYQYPIFEPISLSLHEERISRWVSLAVILFLVMVVVWFNEEDKRKANESLSHANHKLEQLTEQLQQSVASKAKYVQQITHEIRGPFNAIFSIAQQLLAKLPTLEHFKQFEEDIQTLNAGCYQTLTIINSALDLSKLEAGTYPVTLTTINVRSWINDITAIFQYIASHKQVTIKTTVRPSVPSYLKGDHEKLTRIVNNLLYNAIKFTSKNSTVTITVDSNEMFWSISVSDQGKGIAKKELDEAFKIFHSTSTNSAEGTGLGLYFVNETIGLLKGKIEVFSHPGQGCTFVTRFPLIATAPHVESPSDNGSIAQSNLKGKQILLIDDDLMQATYVKKYLESNGAVVHLAETGKESFNQLDKHRVDLIILDNTLPDTTGIEFLRALQKSHFDLIPVIMVTADNNIRREDAITAGACDYLLKPIILKELRAMAANCFQITPTEK</sequence>
<evidence type="ECO:0000313" key="10">
    <source>
        <dbReference type="Proteomes" id="UP000676386"/>
    </source>
</evidence>
<feature type="domain" description="Histidine kinase" evidence="7">
    <location>
        <begin position="219"/>
        <end position="437"/>
    </location>
</feature>
<evidence type="ECO:0000256" key="3">
    <source>
        <dbReference type="ARBA" id="ARBA00022553"/>
    </source>
</evidence>
<dbReference type="Gene3D" id="3.30.565.10">
    <property type="entry name" value="Histidine kinase-like ATPase, C-terminal domain"/>
    <property type="match status" value="1"/>
</dbReference>
<dbReference type="InterPro" id="IPR036097">
    <property type="entry name" value="HisK_dim/P_sf"/>
</dbReference>
<keyword evidence="6" id="KW-1133">Transmembrane helix</keyword>
<feature type="transmembrane region" description="Helical" evidence="6">
    <location>
        <begin position="52"/>
        <end position="71"/>
    </location>
</feature>
<dbReference type="PROSITE" id="PS50110">
    <property type="entry name" value="RESPONSE_REGULATORY"/>
    <property type="match status" value="1"/>
</dbReference>
<dbReference type="Gene3D" id="3.40.50.2300">
    <property type="match status" value="1"/>
</dbReference>
<comment type="catalytic activity">
    <reaction evidence="1">
        <text>ATP + protein L-histidine = ADP + protein N-phospho-L-histidine.</text>
        <dbReference type="EC" id="2.7.13.3"/>
    </reaction>
</comment>
<accession>A0ABS5IWC1</accession>
<dbReference type="SUPFAM" id="SSF47384">
    <property type="entry name" value="Homodimeric domain of signal transducing histidine kinase"/>
    <property type="match status" value="1"/>
</dbReference>
<feature type="coiled-coil region" evidence="5">
    <location>
        <begin position="185"/>
        <end position="219"/>
    </location>
</feature>
<keyword evidence="3 4" id="KW-0597">Phosphoprotein</keyword>
<dbReference type="InterPro" id="IPR036890">
    <property type="entry name" value="HATPase_C_sf"/>
</dbReference>
<dbReference type="InterPro" id="IPR003594">
    <property type="entry name" value="HATPase_dom"/>
</dbReference>
<feature type="transmembrane region" description="Helical" evidence="6">
    <location>
        <begin position="78"/>
        <end position="97"/>
    </location>
</feature>
<dbReference type="InterPro" id="IPR001789">
    <property type="entry name" value="Sig_transdc_resp-reg_receiver"/>
</dbReference>
<dbReference type="PROSITE" id="PS50109">
    <property type="entry name" value="HIS_KIN"/>
    <property type="match status" value="1"/>
</dbReference>
<evidence type="ECO:0000256" key="5">
    <source>
        <dbReference type="SAM" id="Coils"/>
    </source>
</evidence>
<comment type="caution">
    <text evidence="9">The sequence shown here is derived from an EMBL/GenBank/DDBJ whole genome shotgun (WGS) entry which is preliminary data.</text>
</comment>
<protein>
    <recommendedName>
        <fullName evidence="2">histidine kinase</fullName>
        <ecNumber evidence="2">2.7.13.3</ecNumber>
    </recommendedName>
</protein>
<dbReference type="PANTHER" id="PTHR43547">
    <property type="entry name" value="TWO-COMPONENT HISTIDINE KINASE"/>
    <property type="match status" value="1"/>
</dbReference>
<feature type="transmembrane region" description="Helical" evidence="6">
    <location>
        <begin position="127"/>
        <end position="144"/>
    </location>
</feature>
<dbReference type="InterPro" id="IPR003661">
    <property type="entry name" value="HisK_dim/P_dom"/>
</dbReference>
<evidence type="ECO:0000256" key="2">
    <source>
        <dbReference type="ARBA" id="ARBA00012438"/>
    </source>
</evidence>
<proteinExistence type="predicted"/>
<feature type="modified residue" description="4-aspartylphosphate" evidence="4">
    <location>
        <position position="509"/>
    </location>
</feature>
<dbReference type="PANTHER" id="PTHR43547:SF2">
    <property type="entry name" value="HYBRID SIGNAL TRANSDUCTION HISTIDINE KINASE C"/>
    <property type="match status" value="1"/>
</dbReference>
<dbReference type="SUPFAM" id="SSF52172">
    <property type="entry name" value="CheY-like"/>
    <property type="match status" value="1"/>
</dbReference>
<dbReference type="SMART" id="SM00448">
    <property type="entry name" value="REC"/>
    <property type="match status" value="1"/>
</dbReference>
<evidence type="ECO:0000259" key="8">
    <source>
        <dbReference type="PROSITE" id="PS50110"/>
    </source>
</evidence>
<keyword evidence="5" id="KW-0175">Coiled coil</keyword>
<name>A0ABS5IWC1_9BACT</name>
<feature type="domain" description="Response regulatory" evidence="8">
    <location>
        <begin position="460"/>
        <end position="574"/>
    </location>
</feature>
<dbReference type="EC" id="2.7.13.3" evidence="2"/>
<evidence type="ECO:0000256" key="6">
    <source>
        <dbReference type="SAM" id="Phobius"/>
    </source>
</evidence>
<keyword evidence="6" id="KW-0812">Transmembrane</keyword>
<dbReference type="Proteomes" id="UP000676386">
    <property type="component" value="Unassembled WGS sequence"/>
</dbReference>
<dbReference type="Gene3D" id="1.10.287.130">
    <property type="match status" value="1"/>
</dbReference>
<gene>
    <name evidence="9" type="ORF">KE626_08070</name>
</gene>
<evidence type="ECO:0000259" key="7">
    <source>
        <dbReference type="PROSITE" id="PS50109"/>
    </source>
</evidence>
<evidence type="ECO:0000256" key="4">
    <source>
        <dbReference type="PROSITE-ProRule" id="PRU00169"/>
    </source>
</evidence>
<keyword evidence="6" id="KW-0472">Membrane</keyword>
<dbReference type="EMBL" id="JAGTXB010000003">
    <property type="protein sequence ID" value="MBS0027262.1"/>
    <property type="molecule type" value="Genomic_DNA"/>
</dbReference>
<dbReference type="RefSeq" id="WP_211972366.1">
    <property type="nucleotide sequence ID" value="NZ_JAGTXB010000003.1"/>
</dbReference>
<keyword evidence="10" id="KW-1185">Reference proteome</keyword>
<dbReference type="InterPro" id="IPR004358">
    <property type="entry name" value="Sig_transdc_His_kin-like_C"/>
</dbReference>
<feature type="transmembrane region" description="Helical" evidence="6">
    <location>
        <begin position="164"/>
        <end position="181"/>
    </location>
</feature>
<dbReference type="SMART" id="SM00387">
    <property type="entry name" value="HATPase_c"/>
    <property type="match status" value="1"/>
</dbReference>
<organism evidence="9 10">
    <name type="scientific">Chitinophaga hostae</name>
    <dbReference type="NCBI Taxonomy" id="2831022"/>
    <lineage>
        <taxon>Bacteria</taxon>
        <taxon>Pseudomonadati</taxon>
        <taxon>Bacteroidota</taxon>
        <taxon>Chitinophagia</taxon>
        <taxon>Chitinophagales</taxon>
        <taxon>Chitinophagaceae</taxon>
        <taxon>Chitinophaga</taxon>
    </lineage>
</organism>
<feature type="transmembrane region" description="Helical" evidence="6">
    <location>
        <begin position="23"/>
        <end position="46"/>
    </location>
</feature>
<dbReference type="InterPro" id="IPR005467">
    <property type="entry name" value="His_kinase_dom"/>
</dbReference>
<dbReference type="SMART" id="SM00388">
    <property type="entry name" value="HisKA"/>
    <property type="match status" value="1"/>
</dbReference>
<dbReference type="Pfam" id="PF02518">
    <property type="entry name" value="HATPase_c"/>
    <property type="match status" value="1"/>
</dbReference>
<dbReference type="Pfam" id="PF00072">
    <property type="entry name" value="Response_reg"/>
    <property type="match status" value="1"/>
</dbReference>
<dbReference type="PRINTS" id="PR00344">
    <property type="entry name" value="BCTRLSENSOR"/>
</dbReference>
<dbReference type="CDD" id="cd00082">
    <property type="entry name" value="HisKA"/>
    <property type="match status" value="1"/>
</dbReference>